<dbReference type="PANTHER" id="PTHR11070:SF2">
    <property type="entry name" value="ATP-DEPENDENT DNA HELICASE SRS2"/>
    <property type="match status" value="1"/>
</dbReference>
<dbReference type="AlphaFoldDB" id="S6ET21"/>
<dbReference type="Gene3D" id="1.10.486.10">
    <property type="entry name" value="PCRA, domain 4"/>
    <property type="match status" value="1"/>
</dbReference>
<dbReference type="Proteomes" id="UP000190476">
    <property type="component" value="Chromosome I"/>
</dbReference>
<accession>S6ET21</accession>
<dbReference type="GO" id="GO:0000725">
    <property type="term" value="P:recombinational repair"/>
    <property type="evidence" value="ECO:0007669"/>
    <property type="project" value="TreeGrafter"/>
</dbReference>
<proteinExistence type="predicted"/>
<keyword evidence="3 6" id="KW-0347">Helicase</keyword>
<evidence type="ECO:0000256" key="2">
    <source>
        <dbReference type="ARBA" id="ARBA00022801"/>
    </source>
</evidence>
<dbReference type="GO" id="GO:0005829">
    <property type="term" value="C:cytosol"/>
    <property type="evidence" value="ECO:0007669"/>
    <property type="project" value="TreeGrafter"/>
</dbReference>
<organism evidence="6 7">
    <name type="scientific">Clostridium chauvoei JF4335</name>
    <dbReference type="NCBI Taxonomy" id="1351755"/>
    <lineage>
        <taxon>Bacteria</taxon>
        <taxon>Bacillati</taxon>
        <taxon>Bacillota</taxon>
        <taxon>Clostridia</taxon>
        <taxon>Eubacteriales</taxon>
        <taxon>Clostridiaceae</taxon>
        <taxon>Clostridium</taxon>
    </lineage>
</organism>
<evidence type="ECO:0000313" key="7">
    <source>
        <dbReference type="Proteomes" id="UP000190476"/>
    </source>
</evidence>
<dbReference type="GO" id="GO:0043138">
    <property type="term" value="F:3'-5' DNA helicase activity"/>
    <property type="evidence" value="ECO:0007669"/>
    <property type="project" value="TreeGrafter"/>
</dbReference>
<dbReference type="Pfam" id="PF13361">
    <property type="entry name" value="UvrD_C"/>
    <property type="match status" value="1"/>
</dbReference>
<name>S6ET21_9CLOT</name>
<evidence type="ECO:0000256" key="3">
    <source>
        <dbReference type="ARBA" id="ARBA00022806"/>
    </source>
</evidence>
<dbReference type="SUPFAM" id="SSF52540">
    <property type="entry name" value="P-loop containing nucleoside triphosphate hydrolases"/>
    <property type="match status" value="1"/>
</dbReference>
<evidence type="ECO:0000313" key="6">
    <source>
        <dbReference type="EMBL" id="SLK20879.1"/>
    </source>
</evidence>
<dbReference type="InterPro" id="IPR014017">
    <property type="entry name" value="DNA_helicase_UvrD-like_C"/>
</dbReference>
<dbReference type="InterPro" id="IPR027417">
    <property type="entry name" value="P-loop_NTPase"/>
</dbReference>
<dbReference type="GO" id="GO:0033202">
    <property type="term" value="C:DNA helicase complex"/>
    <property type="evidence" value="ECO:0007669"/>
    <property type="project" value="TreeGrafter"/>
</dbReference>
<dbReference type="EMBL" id="LT799839">
    <property type="protein sequence ID" value="SLK20879.1"/>
    <property type="molecule type" value="Genomic_DNA"/>
</dbReference>
<dbReference type="Gene3D" id="3.40.50.300">
    <property type="entry name" value="P-loop containing nucleotide triphosphate hydrolases"/>
    <property type="match status" value="1"/>
</dbReference>
<keyword evidence="1" id="KW-0547">Nucleotide-binding</keyword>
<dbReference type="GO" id="GO:0005524">
    <property type="term" value="F:ATP binding"/>
    <property type="evidence" value="ECO:0007669"/>
    <property type="project" value="UniProtKB-KW"/>
</dbReference>
<dbReference type="GO" id="GO:0003677">
    <property type="term" value="F:DNA binding"/>
    <property type="evidence" value="ECO:0007669"/>
    <property type="project" value="InterPro"/>
</dbReference>
<protein>
    <submittedName>
        <fullName evidence="6">Putative UvrD/REP helicase</fullName>
    </submittedName>
</protein>
<dbReference type="STRING" id="1351755.CCH01_20000"/>
<evidence type="ECO:0000259" key="5">
    <source>
        <dbReference type="Pfam" id="PF13361"/>
    </source>
</evidence>
<dbReference type="GO" id="GO:0016787">
    <property type="term" value="F:hydrolase activity"/>
    <property type="evidence" value="ECO:0007669"/>
    <property type="project" value="UniProtKB-KW"/>
</dbReference>
<reference evidence="7" key="1">
    <citation type="submission" date="2017-03" db="EMBL/GenBank/DDBJ databases">
        <authorList>
            <person name="Falquet L."/>
            <person name="Falquet L."/>
        </authorList>
    </citation>
    <scope>NUCLEOTIDE SEQUENCE [LARGE SCALE GENOMIC DNA]</scope>
</reference>
<keyword evidence="7" id="KW-1185">Reference proteome</keyword>
<keyword evidence="4" id="KW-0067">ATP-binding</keyword>
<gene>
    <name evidence="6" type="ORF">CCH01_20000</name>
</gene>
<keyword evidence="2" id="KW-0378">Hydrolase</keyword>
<feature type="domain" description="UvrD-like helicase C-terminal" evidence="5">
    <location>
        <begin position="38"/>
        <end position="142"/>
    </location>
</feature>
<sequence>MRRDIQYLNKVSLGSAIQIIISELGYIDYLKEYGERYNQSISDLEDILEEFKSAAQGFKTIVELLNHVENVKEQIEESKAEQKGVILSTIHGVKGMEFKNVFIINCDEETIPHKSSIDKNIEEERRLFYVGITRAIDNLYIYSPKTIRGKFKEPSRFIKEGEFSEENKVESYGMEVGNNIFHKNYGEGKVLDIDKDTISIDFGDNILRRFSLKVLIESNLIDFRIE</sequence>
<evidence type="ECO:0000256" key="4">
    <source>
        <dbReference type="ARBA" id="ARBA00022840"/>
    </source>
</evidence>
<evidence type="ECO:0000256" key="1">
    <source>
        <dbReference type="ARBA" id="ARBA00022741"/>
    </source>
</evidence>
<dbReference type="InterPro" id="IPR000212">
    <property type="entry name" value="DNA_helicase_UvrD/REP"/>
</dbReference>
<dbReference type="PANTHER" id="PTHR11070">
    <property type="entry name" value="UVRD / RECB / PCRA DNA HELICASE FAMILY MEMBER"/>
    <property type="match status" value="1"/>
</dbReference>